<name>A0A167X031_9AGAM</name>
<evidence type="ECO:0000313" key="2">
    <source>
        <dbReference type="EMBL" id="KZP06677.1"/>
    </source>
</evidence>
<accession>A0A167X031</accession>
<feature type="compositionally biased region" description="Basic and acidic residues" evidence="1">
    <location>
        <begin position="200"/>
        <end position="209"/>
    </location>
</feature>
<feature type="region of interest" description="Disordered" evidence="1">
    <location>
        <begin position="190"/>
        <end position="209"/>
    </location>
</feature>
<dbReference type="STRING" id="436010.A0A167X031"/>
<feature type="compositionally biased region" description="Basic and acidic residues" evidence="1">
    <location>
        <begin position="143"/>
        <end position="165"/>
    </location>
</feature>
<dbReference type="AlphaFoldDB" id="A0A167X031"/>
<sequence>MAVPSYDPTRYAYTRSSPRSISISARFTSSAYSPSLVAVPSKVRSSFPSTSLCMVRLTRNRKRERDAAFKALNDPLASITHQLAARSASAPTAPLAPLSHLVPRPPRGRGAHPQAQAKPRPPPDAEDIAGPARPPPPPITARLTRESSERERARALIERRKREMEGSETPMSTPGGFGGYGDVYNRVEVEAAHRGQRGWDGGRDRGRRW</sequence>
<dbReference type="EMBL" id="KV417777">
    <property type="protein sequence ID" value="KZP06677.1"/>
    <property type="molecule type" value="Genomic_DNA"/>
</dbReference>
<evidence type="ECO:0000313" key="3">
    <source>
        <dbReference type="Proteomes" id="UP000076532"/>
    </source>
</evidence>
<reference evidence="2 3" key="1">
    <citation type="journal article" date="2016" name="Mol. Biol. Evol.">
        <title>Comparative Genomics of Early-Diverging Mushroom-Forming Fungi Provides Insights into the Origins of Lignocellulose Decay Capabilities.</title>
        <authorList>
            <person name="Nagy L.G."/>
            <person name="Riley R."/>
            <person name="Tritt A."/>
            <person name="Adam C."/>
            <person name="Daum C."/>
            <person name="Floudas D."/>
            <person name="Sun H."/>
            <person name="Yadav J.S."/>
            <person name="Pangilinan J."/>
            <person name="Larsson K.H."/>
            <person name="Matsuura K."/>
            <person name="Barry K."/>
            <person name="Labutti K."/>
            <person name="Kuo R."/>
            <person name="Ohm R.A."/>
            <person name="Bhattacharya S.S."/>
            <person name="Shirouzu T."/>
            <person name="Yoshinaga Y."/>
            <person name="Martin F.M."/>
            <person name="Grigoriev I.V."/>
            <person name="Hibbett D.S."/>
        </authorList>
    </citation>
    <scope>NUCLEOTIDE SEQUENCE [LARGE SCALE GENOMIC DNA]</scope>
    <source>
        <strain evidence="2 3">CBS 109695</strain>
    </source>
</reference>
<organism evidence="2 3">
    <name type="scientific">Athelia psychrophila</name>
    <dbReference type="NCBI Taxonomy" id="1759441"/>
    <lineage>
        <taxon>Eukaryota</taxon>
        <taxon>Fungi</taxon>
        <taxon>Dikarya</taxon>
        <taxon>Basidiomycota</taxon>
        <taxon>Agaricomycotina</taxon>
        <taxon>Agaricomycetes</taxon>
        <taxon>Agaricomycetidae</taxon>
        <taxon>Atheliales</taxon>
        <taxon>Atheliaceae</taxon>
        <taxon>Athelia</taxon>
    </lineage>
</organism>
<evidence type="ECO:0000256" key="1">
    <source>
        <dbReference type="SAM" id="MobiDB-lite"/>
    </source>
</evidence>
<keyword evidence="3" id="KW-1185">Reference proteome</keyword>
<feature type="region of interest" description="Disordered" evidence="1">
    <location>
        <begin position="83"/>
        <end position="182"/>
    </location>
</feature>
<feature type="compositionally biased region" description="Low complexity" evidence="1">
    <location>
        <begin position="83"/>
        <end position="99"/>
    </location>
</feature>
<gene>
    <name evidence="2" type="ORF">FIBSPDRAFT_966233</name>
</gene>
<dbReference type="Proteomes" id="UP000076532">
    <property type="component" value="Unassembled WGS sequence"/>
</dbReference>
<protein>
    <submittedName>
        <fullName evidence="2">Uncharacterized protein</fullName>
    </submittedName>
</protein>
<proteinExistence type="predicted"/>